<dbReference type="PROSITE" id="PS51257">
    <property type="entry name" value="PROKAR_LIPOPROTEIN"/>
    <property type="match status" value="1"/>
</dbReference>
<comment type="caution">
    <text evidence="2">The sequence shown here is derived from an EMBL/GenBank/DDBJ whole genome shotgun (WGS) entry which is preliminary data.</text>
</comment>
<protein>
    <submittedName>
        <fullName evidence="2">Uncharacterized protein</fullName>
    </submittedName>
</protein>
<organism evidence="2 3">
    <name type="scientific">Corallococcus aberystwythensis</name>
    <dbReference type="NCBI Taxonomy" id="2316722"/>
    <lineage>
        <taxon>Bacteria</taxon>
        <taxon>Pseudomonadati</taxon>
        <taxon>Myxococcota</taxon>
        <taxon>Myxococcia</taxon>
        <taxon>Myxococcales</taxon>
        <taxon>Cystobacterineae</taxon>
        <taxon>Myxococcaceae</taxon>
        <taxon>Corallococcus</taxon>
    </lineage>
</organism>
<dbReference type="Proteomes" id="UP000267003">
    <property type="component" value="Unassembled WGS sequence"/>
</dbReference>
<feature type="coiled-coil region" evidence="1">
    <location>
        <begin position="32"/>
        <end position="59"/>
    </location>
</feature>
<evidence type="ECO:0000313" key="3">
    <source>
        <dbReference type="Proteomes" id="UP000267003"/>
    </source>
</evidence>
<evidence type="ECO:0000256" key="1">
    <source>
        <dbReference type="SAM" id="Coils"/>
    </source>
</evidence>
<sequence>MWGRTCVVMVALGLCACETEEIRQLRNTARIARLERAEMMDLIENREERERELQSVEQHLRLHCPPNGENELLSRLTQSVSGAEVPVLRESSEGMVLRLQGTGAASSIVDAVEALGESSPFLSLERLSIRREAWSMDLASGPACPTLKAAAAKVTRYPLPPRGMFWAGTSKELRAEILATERDIQGWESGVLAGGVARLTHRLALLERLRARQLKGLGHLPGQLPLVQGLLDVDVVPALTLSRKEDGVWLLEHDLAEMDAAWMYRLRQAGYRLTTEGSGPRVLMHVSKLKRSPEGN</sequence>
<name>A0A3A8Q6U2_9BACT</name>
<keyword evidence="3" id="KW-1185">Reference proteome</keyword>
<dbReference type="EMBL" id="RAWK01000166">
    <property type="protein sequence ID" value="RKH60572.1"/>
    <property type="molecule type" value="Genomic_DNA"/>
</dbReference>
<keyword evidence="1" id="KW-0175">Coiled coil</keyword>
<evidence type="ECO:0000313" key="2">
    <source>
        <dbReference type="EMBL" id="RKH60572.1"/>
    </source>
</evidence>
<accession>A0A3A8Q6U2</accession>
<gene>
    <name evidence="2" type="ORF">D7W81_25335</name>
</gene>
<proteinExistence type="predicted"/>
<reference evidence="3" key="1">
    <citation type="submission" date="2018-09" db="EMBL/GenBank/DDBJ databases">
        <authorList>
            <person name="Livingstone P.G."/>
            <person name="Whitworth D.E."/>
        </authorList>
    </citation>
    <scope>NUCLEOTIDE SEQUENCE [LARGE SCALE GENOMIC DNA]</scope>
    <source>
        <strain evidence="3">AB050A</strain>
    </source>
</reference>
<dbReference type="AlphaFoldDB" id="A0A3A8Q6U2"/>